<comment type="catalytic activity">
    <reaction evidence="8">
        <text>L-threonyl-[protein] + ATP = O-phospho-L-threonyl-[protein] + ADP + H(+)</text>
        <dbReference type="Rhea" id="RHEA:46608"/>
        <dbReference type="Rhea" id="RHEA-COMP:11060"/>
        <dbReference type="Rhea" id="RHEA-COMP:11605"/>
        <dbReference type="ChEBI" id="CHEBI:15378"/>
        <dbReference type="ChEBI" id="CHEBI:30013"/>
        <dbReference type="ChEBI" id="CHEBI:30616"/>
        <dbReference type="ChEBI" id="CHEBI:61977"/>
        <dbReference type="ChEBI" id="CHEBI:456216"/>
        <dbReference type="EC" id="2.7.11.1"/>
    </reaction>
</comment>
<feature type="binding site" evidence="10">
    <location>
        <position position="33"/>
    </location>
    <ligand>
        <name>ATP</name>
        <dbReference type="ChEBI" id="CHEBI:30616"/>
    </ligand>
</feature>
<dbReference type="Gene3D" id="1.10.510.10">
    <property type="entry name" value="Transferase(Phosphotransferase) domain 1"/>
    <property type="match status" value="1"/>
</dbReference>
<proteinExistence type="inferred from homology"/>
<sequence>MDQYEILEQIGKGSFGSALLVRHKHEKKKYVLKKIRLARQTDRTRRSAHLEMELISKVRNPFIVEYKDSWVEKGCYVCIVIGYCEGGDMAEAIKRANGVHFPEEKLCKWLVQLLMALEYLHANHILHRDVKCSNIFLTKDQDIRLGDFGLAKMLTSDDLASSVVGTPSYMCPELLADIPYGSKSDIWSLGCCIYEMTAHKPAFKAFVQNNATGNVYMTSEGYAGSDKQNKQVYSGSTSNHVFWCISGLVKSMLRKNPELRPSAAELLTHSHLQPYILKIHLKSNSPRRNTFPFQWSDSNYIKKTRFLEPEAVPMFSDREKRRSFSNDRTLNPSISGTEQDSPCSSQKMQEFSSHLNRKFAELSVGSTHEDIGIDKSVVTKFSSATKTPSKFYSSECIIELLLVLAYTGELIEMRCQAPHFLLGNKIFSITSSLAPRFPVSHTPVSKSSWSTRRASLPFPTRAATLETPYRPNVRLLRSVESPDISVNAPRIDRIAEFPLASCDDPLFPIRKTSSTSAQCSSNSPDSGDCSITKDKCTVQILDKAFVRQNFTDADHGVPRNGSECSEHNPTTGVSSRSSSDSRQRRFDTSSYQQRAEALEGLLEFSARLLQQERFDELGVLLKPFGPEKVSPRETAIWLTKSFKETAA</sequence>
<comment type="similarity">
    <text evidence="1">Belongs to the protein kinase superfamily. NEK Ser/Thr protein kinase family. NIMA subfamily.</text>
</comment>
<dbReference type="InterPro" id="IPR000719">
    <property type="entry name" value="Prot_kinase_dom"/>
</dbReference>
<evidence type="ECO:0000256" key="7">
    <source>
        <dbReference type="ARBA" id="ARBA00022840"/>
    </source>
</evidence>
<dbReference type="EC" id="2.7.11.1" evidence="2"/>
<keyword evidence="3" id="KW-0723">Serine/threonine-protein kinase</keyword>
<dbReference type="EMBL" id="QGNW01000006">
    <property type="protein sequence ID" value="RVX20654.1"/>
    <property type="molecule type" value="Genomic_DNA"/>
</dbReference>
<organism evidence="13 14">
    <name type="scientific">Vitis vinifera</name>
    <name type="common">Grape</name>
    <dbReference type="NCBI Taxonomy" id="29760"/>
    <lineage>
        <taxon>Eukaryota</taxon>
        <taxon>Viridiplantae</taxon>
        <taxon>Streptophyta</taxon>
        <taxon>Embryophyta</taxon>
        <taxon>Tracheophyta</taxon>
        <taxon>Spermatophyta</taxon>
        <taxon>Magnoliopsida</taxon>
        <taxon>eudicotyledons</taxon>
        <taxon>Gunneridae</taxon>
        <taxon>Pentapetalae</taxon>
        <taxon>rosids</taxon>
        <taxon>Vitales</taxon>
        <taxon>Vitaceae</taxon>
        <taxon>Viteae</taxon>
        <taxon>Vitis</taxon>
    </lineage>
</organism>
<evidence type="ECO:0000256" key="9">
    <source>
        <dbReference type="ARBA" id="ARBA00048679"/>
    </source>
</evidence>
<evidence type="ECO:0000256" key="2">
    <source>
        <dbReference type="ARBA" id="ARBA00012513"/>
    </source>
</evidence>
<protein>
    <recommendedName>
        <fullName evidence="2">non-specific serine/threonine protein kinase</fullName>
        <ecNumber evidence="2">2.7.11.1</ecNumber>
    </recommendedName>
</protein>
<keyword evidence="7 10" id="KW-0067">ATP-binding</keyword>
<feature type="domain" description="Protein kinase" evidence="12">
    <location>
        <begin position="4"/>
        <end position="272"/>
    </location>
</feature>
<dbReference type="PANTHER" id="PTHR43671">
    <property type="entry name" value="SERINE/THREONINE-PROTEIN KINASE NEK"/>
    <property type="match status" value="1"/>
</dbReference>
<evidence type="ECO:0000256" key="6">
    <source>
        <dbReference type="ARBA" id="ARBA00022777"/>
    </source>
</evidence>
<dbReference type="Gene3D" id="3.30.200.20">
    <property type="entry name" value="Phosphorylase Kinase, domain 1"/>
    <property type="match status" value="1"/>
</dbReference>
<name>A0A438KHH2_VITVI</name>
<dbReference type="AlphaFoldDB" id="A0A438KHH2"/>
<dbReference type="CDD" id="cd08215">
    <property type="entry name" value="STKc_Nek"/>
    <property type="match status" value="1"/>
</dbReference>
<dbReference type="GO" id="GO:0005524">
    <property type="term" value="F:ATP binding"/>
    <property type="evidence" value="ECO:0007669"/>
    <property type="project" value="UniProtKB-UniRule"/>
</dbReference>
<dbReference type="Pfam" id="PF00069">
    <property type="entry name" value="Pkinase"/>
    <property type="match status" value="1"/>
</dbReference>
<dbReference type="PROSITE" id="PS00107">
    <property type="entry name" value="PROTEIN_KINASE_ATP"/>
    <property type="match status" value="1"/>
</dbReference>
<dbReference type="FunFam" id="3.30.200.20:FF:000108">
    <property type="entry name" value="Serine/threonine-protein kinase Nek2"/>
    <property type="match status" value="1"/>
</dbReference>
<dbReference type="PROSITE" id="PS00108">
    <property type="entry name" value="PROTEIN_KINASE_ST"/>
    <property type="match status" value="1"/>
</dbReference>
<dbReference type="InterPro" id="IPR017441">
    <property type="entry name" value="Protein_kinase_ATP_BS"/>
</dbReference>
<evidence type="ECO:0000256" key="8">
    <source>
        <dbReference type="ARBA" id="ARBA00047899"/>
    </source>
</evidence>
<evidence type="ECO:0000256" key="10">
    <source>
        <dbReference type="PROSITE-ProRule" id="PRU10141"/>
    </source>
</evidence>
<evidence type="ECO:0000256" key="5">
    <source>
        <dbReference type="ARBA" id="ARBA00022741"/>
    </source>
</evidence>
<evidence type="ECO:0000256" key="1">
    <source>
        <dbReference type="ARBA" id="ARBA00010886"/>
    </source>
</evidence>
<accession>A0A438KHH2</accession>
<evidence type="ECO:0000313" key="14">
    <source>
        <dbReference type="Proteomes" id="UP000288805"/>
    </source>
</evidence>
<evidence type="ECO:0000256" key="3">
    <source>
        <dbReference type="ARBA" id="ARBA00022527"/>
    </source>
</evidence>
<dbReference type="InterPro" id="IPR050660">
    <property type="entry name" value="NEK_Ser/Thr_kinase"/>
</dbReference>
<dbReference type="InterPro" id="IPR011009">
    <property type="entry name" value="Kinase-like_dom_sf"/>
</dbReference>
<dbReference type="GO" id="GO:0004674">
    <property type="term" value="F:protein serine/threonine kinase activity"/>
    <property type="evidence" value="ECO:0007669"/>
    <property type="project" value="UniProtKB-KW"/>
</dbReference>
<dbReference type="Proteomes" id="UP000288805">
    <property type="component" value="Unassembled WGS sequence"/>
</dbReference>
<keyword evidence="6 13" id="KW-0418">Kinase</keyword>
<feature type="compositionally biased region" description="Polar residues" evidence="11">
    <location>
        <begin position="326"/>
        <end position="345"/>
    </location>
</feature>
<reference evidence="13 14" key="1">
    <citation type="journal article" date="2018" name="PLoS Genet.">
        <title>Population sequencing reveals clonal diversity and ancestral inbreeding in the grapevine cultivar Chardonnay.</title>
        <authorList>
            <person name="Roach M.J."/>
            <person name="Johnson D.L."/>
            <person name="Bohlmann J."/>
            <person name="van Vuuren H.J."/>
            <person name="Jones S.J."/>
            <person name="Pretorius I.S."/>
            <person name="Schmidt S.A."/>
            <person name="Borneman A.R."/>
        </authorList>
    </citation>
    <scope>NUCLEOTIDE SEQUENCE [LARGE SCALE GENOMIC DNA]</scope>
    <source>
        <strain evidence="14">cv. Chardonnay</strain>
        <tissue evidence="13">Leaf</tissue>
    </source>
</reference>
<evidence type="ECO:0000256" key="11">
    <source>
        <dbReference type="SAM" id="MobiDB-lite"/>
    </source>
</evidence>
<dbReference type="PROSITE" id="PS50011">
    <property type="entry name" value="PROTEIN_KINASE_DOM"/>
    <property type="match status" value="1"/>
</dbReference>
<dbReference type="SMART" id="SM00220">
    <property type="entry name" value="S_TKc"/>
    <property type="match status" value="1"/>
</dbReference>
<feature type="region of interest" description="Disordered" evidence="11">
    <location>
        <begin position="552"/>
        <end position="590"/>
    </location>
</feature>
<gene>
    <name evidence="13" type="primary">NEK2_0</name>
    <name evidence="13" type="ORF">CK203_002577</name>
</gene>
<keyword evidence="5 10" id="KW-0547">Nucleotide-binding</keyword>
<comment type="caution">
    <text evidence="13">The sequence shown here is derived from an EMBL/GenBank/DDBJ whole genome shotgun (WGS) entry which is preliminary data.</text>
</comment>
<comment type="catalytic activity">
    <reaction evidence="9">
        <text>L-seryl-[protein] + ATP = O-phospho-L-seryl-[protein] + ADP + H(+)</text>
        <dbReference type="Rhea" id="RHEA:17989"/>
        <dbReference type="Rhea" id="RHEA-COMP:9863"/>
        <dbReference type="Rhea" id="RHEA-COMP:11604"/>
        <dbReference type="ChEBI" id="CHEBI:15378"/>
        <dbReference type="ChEBI" id="CHEBI:29999"/>
        <dbReference type="ChEBI" id="CHEBI:30616"/>
        <dbReference type="ChEBI" id="CHEBI:83421"/>
        <dbReference type="ChEBI" id="CHEBI:456216"/>
        <dbReference type="EC" id="2.7.11.1"/>
    </reaction>
</comment>
<evidence type="ECO:0000259" key="12">
    <source>
        <dbReference type="PROSITE" id="PS50011"/>
    </source>
</evidence>
<evidence type="ECO:0000313" key="13">
    <source>
        <dbReference type="EMBL" id="RVX20654.1"/>
    </source>
</evidence>
<keyword evidence="4" id="KW-0808">Transferase</keyword>
<dbReference type="SUPFAM" id="SSF56112">
    <property type="entry name" value="Protein kinase-like (PK-like)"/>
    <property type="match status" value="1"/>
</dbReference>
<dbReference type="InterPro" id="IPR008271">
    <property type="entry name" value="Ser/Thr_kinase_AS"/>
</dbReference>
<evidence type="ECO:0000256" key="4">
    <source>
        <dbReference type="ARBA" id="ARBA00022679"/>
    </source>
</evidence>
<dbReference type="PANTHER" id="PTHR43671:SF66">
    <property type="entry name" value="SERINE_THREONINE-PROTEIN KINASE NEK2"/>
    <property type="match status" value="1"/>
</dbReference>
<feature type="region of interest" description="Disordered" evidence="11">
    <location>
        <begin position="318"/>
        <end position="345"/>
    </location>
</feature>